<name>A0A085N813_9BILA</name>
<proteinExistence type="predicted"/>
<feature type="region of interest" description="Disordered" evidence="1">
    <location>
        <begin position="109"/>
        <end position="131"/>
    </location>
</feature>
<dbReference type="Proteomes" id="UP000030758">
    <property type="component" value="Unassembled WGS sequence"/>
</dbReference>
<protein>
    <submittedName>
        <fullName evidence="2">Uncharacterized protein</fullName>
    </submittedName>
</protein>
<evidence type="ECO:0000256" key="1">
    <source>
        <dbReference type="SAM" id="MobiDB-lite"/>
    </source>
</evidence>
<organism evidence="2">
    <name type="scientific">Trichuris suis</name>
    <name type="common">pig whipworm</name>
    <dbReference type="NCBI Taxonomy" id="68888"/>
    <lineage>
        <taxon>Eukaryota</taxon>
        <taxon>Metazoa</taxon>
        <taxon>Ecdysozoa</taxon>
        <taxon>Nematoda</taxon>
        <taxon>Enoplea</taxon>
        <taxon>Dorylaimia</taxon>
        <taxon>Trichinellida</taxon>
        <taxon>Trichuridae</taxon>
        <taxon>Trichuris</taxon>
    </lineage>
</organism>
<sequence>RPATVENTYFPPDRSSSIRVFFCESVDLPVSNRRVPEDLNKKYEEYKKSLLKQEKDFLSVNSYVSDECESTTCSLQTVLLKEALKTYGRSKKQLSIDYQDCMLPCIRRQKPRAPMEKTSSESSSVSSSESD</sequence>
<reference evidence="2" key="1">
    <citation type="journal article" date="2014" name="Nat. Genet.">
        <title>Genome and transcriptome of the porcine whipworm Trichuris suis.</title>
        <authorList>
            <person name="Jex A.R."/>
            <person name="Nejsum P."/>
            <person name="Schwarz E.M."/>
            <person name="Hu L."/>
            <person name="Young N.D."/>
            <person name="Hall R.S."/>
            <person name="Korhonen P.K."/>
            <person name="Liao S."/>
            <person name="Thamsborg S."/>
            <person name="Xia J."/>
            <person name="Xu P."/>
            <person name="Wang S."/>
            <person name="Scheerlinck J.P."/>
            <person name="Hofmann A."/>
            <person name="Sternberg P.W."/>
            <person name="Wang J."/>
            <person name="Gasser R.B."/>
        </authorList>
    </citation>
    <scope>NUCLEOTIDE SEQUENCE [LARGE SCALE GENOMIC DNA]</scope>
    <source>
        <strain evidence="2">DCEP-RM93F</strain>
    </source>
</reference>
<gene>
    <name evidence="2" type="ORF">M514_09897</name>
</gene>
<evidence type="ECO:0000313" key="2">
    <source>
        <dbReference type="EMBL" id="KFD65609.1"/>
    </source>
</evidence>
<feature type="compositionally biased region" description="Low complexity" evidence="1">
    <location>
        <begin position="120"/>
        <end position="131"/>
    </location>
</feature>
<accession>A0A085N813</accession>
<dbReference type="AlphaFoldDB" id="A0A085N813"/>
<feature type="non-terminal residue" evidence="2">
    <location>
        <position position="1"/>
    </location>
</feature>
<dbReference type="EMBL" id="KL367535">
    <property type="protein sequence ID" value="KFD65609.1"/>
    <property type="molecule type" value="Genomic_DNA"/>
</dbReference>